<dbReference type="InterPro" id="IPR051604">
    <property type="entry name" value="Ergot_Alk_Oxidoreductase"/>
</dbReference>
<dbReference type="Gene3D" id="3.90.25.10">
    <property type="entry name" value="UDP-galactose 4-epimerase, domain 1"/>
    <property type="match status" value="1"/>
</dbReference>
<dbReference type="PANTHER" id="PTHR43162:SF1">
    <property type="entry name" value="PRESTALK A DIFFERENTIATION PROTEIN A"/>
    <property type="match status" value="1"/>
</dbReference>
<evidence type="ECO:0000313" key="3">
    <source>
        <dbReference type="Proteomes" id="UP000243528"/>
    </source>
</evidence>
<dbReference type="SUPFAM" id="SSF51735">
    <property type="entry name" value="NAD(P)-binding Rossmann-fold domains"/>
    <property type="match status" value="1"/>
</dbReference>
<sequence length="285" mass="30317">MPAAGTVLVTGATGKTGRHLVPQLLDAGTDVRAMVRNPVTAQLPAGVDVVRGDLTEPDTLHAALDGVDSVFLLWPMFSAEGAPAVVDAIARHARRVVYLSAMADAGGARPDGFWGRIEELIEAAGLEWTFLRAGGFAGNTFGWAEQIRTEGVVRWPYGAAARSLIHEADIAAVAAATLTTDGHAGRSYALTGPEAVTQAEQVRIIGEAVGRTVRWDEPTPAEAREMLLSQWGDSGYVDAALDAWAAMVERPEPVTTAVQDVTGRPARTFRQWAVDHADTFRSRPA</sequence>
<dbReference type="EMBL" id="PYGE01000019">
    <property type="protein sequence ID" value="PSK98673.1"/>
    <property type="molecule type" value="Genomic_DNA"/>
</dbReference>
<feature type="domain" description="NAD(P)-binding" evidence="1">
    <location>
        <begin position="11"/>
        <end position="180"/>
    </location>
</feature>
<evidence type="ECO:0000259" key="1">
    <source>
        <dbReference type="Pfam" id="PF13460"/>
    </source>
</evidence>
<dbReference type="Pfam" id="PF13460">
    <property type="entry name" value="NAD_binding_10"/>
    <property type="match status" value="1"/>
</dbReference>
<keyword evidence="3" id="KW-1185">Reference proteome</keyword>
<dbReference type="Proteomes" id="UP000243528">
    <property type="component" value="Unassembled WGS sequence"/>
</dbReference>
<dbReference type="AlphaFoldDB" id="A0A2P8DN98"/>
<dbReference type="OrthoDB" id="3510772at2"/>
<organism evidence="2 3">
    <name type="scientific">Haloactinopolyspora alba</name>
    <dbReference type="NCBI Taxonomy" id="648780"/>
    <lineage>
        <taxon>Bacteria</taxon>
        <taxon>Bacillati</taxon>
        <taxon>Actinomycetota</taxon>
        <taxon>Actinomycetes</taxon>
        <taxon>Jiangellales</taxon>
        <taxon>Jiangellaceae</taxon>
        <taxon>Haloactinopolyspora</taxon>
    </lineage>
</organism>
<protein>
    <submittedName>
        <fullName evidence="2">Uncharacterized protein YbjT (DUF2867 family)</fullName>
    </submittedName>
</protein>
<proteinExistence type="predicted"/>
<dbReference type="InterPro" id="IPR036291">
    <property type="entry name" value="NAD(P)-bd_dom_sf"/>
</dbReference>
<gene>
    <name evidence="2" type="ORF">CLV30_11956</name>
</gene>
<comment type="caution">
    <text evidence="2">The sequence shown here is derived from an EMBL/GenBank/DDBJ whole genome shotgun (WGS) entry which is preliminary data.</text>
</comment>
<accession>A0A2P8DN98</accession>
<dbReference type="PANTHER" id="PTHR43162">
    <property type="match status" value="1"/>
</dbReference>
<reference evidence="2 3" key="1">
    <citation type="submission" date="2018-03" db="EMBL/GenBank/DDBJ databases">
        <title>Genomic Encyclopedia of Archaeal and Bacterial Type Strains, Phase II (KMG-II): from individual species to whole genera.</title>
        <authorList>
            <person name="Goeker M."/>
        </authorList>
    </citation>
    <scope>NUCLEOTIDE SEQUENCE [LARGE SCALE GENOMIC DNA]</scope>
    <source>
        <strain evidence="2 3">DSM 45211</strain>
    </source>
</reference>
<evidence type="ECO:0000313" key="2">
    <source>
        <dbReference type="EMBL" id="PSK98673.1"/>
    </source>
</evidence>
<dbReference type="InterPro" id="IPR016040">
    <property type="entry name" value="NAD(P)-bd_dom"/>
</dbReference>
<dbReference type="RefSeq" id="WP_106539156.1">
    <property type="nucleotide sequence ID" value="NZ_PYGE01000019.1"/>
</dbReference>
<name>A0A2P8DN98_9ACTN</name>
<dbReference type="Gene3D" id="3.40.50.720">
    <property type="entry name" value="NAD(P)-binding Rossmann-like Domain"/>
    <property type="match status" value="1"/>
</dbReference>